<feature type="domain" description="CRAL-TRIO" evidence="1">
    <location>
        <begin position="135"/>
        <end position="256"/>
    </location>
</feature>
<dbReference type="RefSeq" id="XP_014244701.1">
    <property type="nucleotide sequence ID" value="XM_014389215.2"/>
</dbReference>
<sequence length="308" mass="35542">MGALTDSDKLKAKERVFEKLGISNKSVTLDVDLLKDWMAKHPYFPNVDHLNLDTWLENQIIMAKNSLEKTKGNIEKYFCIRGMCPELFENRDVMESSLSLSYETLTISYLPGVTDRLHKVCMVRIEDQPVENFQFEPIIKRCLLAIEYYLKEGIYFTGFHLVFDLQHLKLNHLGAFKLSLMRYMSLSMKAFPFSMAVTGLMNCPPFIEKAISLFKPFISSKLYSRIVIIKDIDALKEVIGDVKLPSDYCSDNSISQKEYSDAMKLNFHRIKDYILCCDKVKCDKNFNDLKSTSAESEMFGTFRALTLD</sequence>
<dbReference type="PANTHER" id="PTHR10174:SF222">
    <property type="entry name" value="GH10083P-RELATED"/>
    <property type="match status" value="1"/>
</dbReference>
<name>A0A8I6TM67_CIMLE</name>
<dbReference type="GO" id="GO:0016020">
    <property type="term" value="C:membrane"/>
    <property type="evidence" value="ECO:0007669"/>
    <property type="project" value="TreeGrafter"/>
</dbReference>
<dbReference type="CDD" id="cd00170">
    <property type="entry name" value="SEC14"/>
    <property type="match status" value="1"/>
</dbReference>
<dbReference type="GeneID" id="106663953"/>
<keyword evidence="3" id="KW-1185">Reference proteome</keyword>
<accession>A0A8I6TM67</accession>
<evidence type="ECO:0000259" key="1">
    <source>
        <dbReference type="PROSITE" id="PS50191"/>
    </source>
</evidence>
<proteinExistence type="predicted"/>
<dbReference type="GO" id="GO:1902936">
    <property type="term" value="F:phosphatidylinositol bisphosphate binding"/>
    <property type="evidence" value="ECO:0007669"/>
    <property type="project" value="TreeGrafter"/>
</dbReference>
<dbReference type="EnsemblMetazoa" id="XM_014389215.2">
    <property type="protein sequence ID" value="XP_014244701.1"/>
    <property type="gene ID" value="LOC106663953"/>
</dbReference>
<evidence type="ECO:0000313" key="2">
    <source>
        <dbReference type="EnsemblMetazoa" id="XP_024082624.1"/>
    </source>
</evidence>
<dbReference type="SMART" id="SM00516">
    <property type="entry name" value="SEC14"/>
    <property type="match status" value="1"/>
</dbReference>
<dbReference type="KEGG" id="clec:106663953"/>
<organism evidence="2 3">
    <name type="scientific">Cimex lectularius</name>
    <name type="common">Bed bug</name>
    <name type="synonym">Acanthia lectularia</name>
    <dbReference type="NCBI Taxonomy" id="79782"/>
    <lineage>
        <taxon>Eukaryota</taxon>
        <taxon>Metazoa</taxon>
        <taxon>Ecdysozoa</taxon>
        <taxon>Arthropoda</taxon>
        <taxon>Hexapoda</taxon>
        <taxon>Insecta</taxon>
        <taxon>Pterygota</taxon>
        <taxon>Neoptera</taxon>
        <taxon>Paraneoptera</taxon>
        <taxon>Hemiptera</taxon>
        <taxon>Heteroptera</taxon>
        <taxon>Panheteroptera</taxon>
        <taxon>Cimicomorpha</taxon>
        <taxon>Cimicidae</taxon>
        <taxon>Cimex</taxon>
    </lineage>
</organism>
<dbReference type="SUPFAM" id="SSF52087">
    <property type="entry name" value="CRAL/TRIO domain"/>
    <property type="match status" value="1"/>
</dbReference>
<dbReference type="Pfam" id="PF00650">
    <property type="entry name" value="CRAL_TRIO"/>
    <property type="match status" value="1"/>
</dbReference>
<dbReference type="PROSITE" id="PS50191">
    <property type="entry name" value="CRAL_TRIO"/>
    <property type="match status" value="1"/>
</dbReference>
<protein>
    <recommendedName>
        <fullName evidence="1">CRAL-TRIO domain-containing protein</fullName>
    </recommendedName>
</protein>
<dbReference type="InterPro" id="IPR001251">
    <property type="entry name" value="CRAL-TRIO_dom"/>
</dbReference>
<dbReference type="OrthoDB" id="6575879at2759"/>
<dbReference type="PANTHER" id="PTHR10174">
    <property type="entry name" value="ALPHA-TOCOPHEROL TRANSFER PROTEIN-RELATED"/>
    <property type="match status" value="1"/>
</dbReference>
<dbReference type="EnsemblMetazoa" id="XM_024226856.1">
    <property type="protein sequence ID" value="XP_024082624.1"/>
    <property type="gene ID" value="LOC106663953"/>
</dbReference>
<reference evidence="2" key="1">
    <citation type="submission" date="2022-01" db="UniProtKB">
        <authorList>
            <consortium name="EnsemblMetazoa"/>
        </authorList>
    </citation>
    <scope>IDENTIFICATION</scope>
</reference>
<evidence type="ECO:0000313" key="3">
    <source>
        <dbReference type="Proteomes" id="UP000494040"/>
    </source>
</evidence>
<dbReference type="AlphaFoldDB" id="A0A8I6TM67"/>
<dbReference type="RefSeq" id="XP_024082624.1">
    <property type="nucleotide sequence ID" value="XM_024226856.1"/>
</dbReference>
<dbReference type="InterPro" id="IPR036865">
    <property type="entry name" value="CRAL-TRIO_dom_sf"/>
</dbReference>
<dbReference type="Gene3D" id="3.40.525.10">
    <property type="entry name" value="CRAL-TRIO lipid binding domain"/>
    <property type="match status" value="1"/>
</dbReference>
<dbReference type="OMA" id="CEYICAH"/>
<dbReference type="Proteomes" id="UP000494040">
    <property type="component" value="Unassembled WGS sequence"/>
</dbReference>